<dbReference type="AlphaFoldDB" id="A0A1M7QPR7"/>
<organism evidence="1 2">
    <name type="scientific">Cyclobacterium lianum</name>
    <dbReference type="NCBI Taxonomy" id="388280"/>
    <lineage>
        <taxon>Bacteria</taxon>
        <taxon>Pseudomonadati</taxon>
        <taxon>Bacteroidota</taxon>
        <taxon>Cytophagia</taxon>
        <taxon>Cytophagales</taxon>
        <taxon>Cyclobacteriaceae</taxon>
        <taxon>Cyclobacterium</taxon>
    </lineage>
</organism>
<sequence>MDTVGFPITILPIVYRTGLELFLGIEHIQLGSRSDWLGFCDT</sequence>
<dbReference type="Proteomes" id="UP000184513">
    <property type="component" value="Unassembled WGS sequence"/>
</dbReference>
<gene>
    <name evidence="1" type="ORF">SAMN04488057_12162</name>
</gene>
<dbReference type="EMBL" id="FRCY01000021">
    <property type="protein sequence ID" value="SHN33433.1"/>
    <property type="molecule type" value="Genomic_DNA"/>
</dbReference>
<dbReference type="STRING" id="388280.SAMN04488057_12162"/>
<proteinExistence type="predicted"/>
<reference evidence="1 2" key="1">
    <citation type="submission" date="2016-11" db="EMBL/GenBank/DDBJ databases">
        <authorList>
            <person name="Jaros S."/>
            <person name="Januszkiewicz K."/>
            <person name="Wedrychowicz H."/>
        </authorList>
    </citation>
    <scope>NUCLEOTIDE SEQUENCE [LARGE SCALE GENOMIC DNA]</scope>
    <source>
        <strain evidence="1 2">CGMCC 1.6102</strain>
    </source>
</reference>
<name>A0A1M7QPR7_9BACT</name>
<keyword evidence="2" id="KW-1185">Reference proteome</keyword>
<accession>A0A1M7QPR7</accession>
<protein>
    <submittedName>
        <fullName evidence="1">Uncharacterized protein</fullName>
    </submittedName>
</protein>
<evidence type="ECO:0000313" key="1">
    <source>
        <dbReference type="EMBL" id="SHN33433.1"/>
    </source>
</evidence>
<evidence type="ECO:0000313" key="2">
    <source>
        <dbReference type="Proteomes" id="UP000184513"/>
    </source>
</evidence>